<evidence type="ECO:0000256" key="4">
    <source>
        <dbReference type="ARBA" id="ARBA00022840"/>
    </source>
</evidence>
<organism evidence="8">
    <name type="scientific">candidate division WOR-3 bacterium</name>
    <dbReference type="NCBI Taxonomy" id="2052148"/>
    <lineage>
        <taxon>Bacteria</taxon>
        <taxon>Bacteria division WOR-3</taxon>
    </lineage>
</organism>
<keyword evidence="5" id="KW-0711">Selenium</keyword>
<feature type="domain" description="PurM-like N-terminal" evidence="6">
    <location>
        <begin position="8"/>
        <end position="113"/>
    </location>
</feature>
<dbReference type="SUPFAM" id="SSF55326">
    <property type="entry name" value="PurM N-terminal domain-like"/>
    <property type="match status" value="1"/>
</dbReference>
<dbReference type="InterPro" id="IPR004536">
    <property type="entry name" value="SPS/SelD"/>
</dbReference>
<dbReference type="GO" id="GO:0004756">
    <property type="term" value="F:selenide, water dikinase activity"/>
    <property type="evidence" value="ECO:0007669"/>
    <property type="project" value="UniProtKB-EC"/>
</dbReference>
<protein>
    <submittedName>
        <fullName evidence="8">Selenide, water dikinase SelD</fullName>
        <ecNumber evidence="8">2.7.9.3</ecNumber>
    </submittedName>
</protein>
<dbReference type="GO" id="GO:0016260">
    <property type="term" value="P:selenocysteine biosynthetic process"/>
    <property type="evidence" value="ECO:0007669"/>
    <property type="project" value="TreeGrafter"/>
</dbReference>
<keyword evidence="4" id="KW-0067">ATP-binding</keyword>
<dbReference type="InterPro" id="IPR016188">
    <property type="entry name" value="PurM-like_N"/>
</dbReference>
<dbReference type="GO" id="GO:0005524">
    <property type="term" value="F:ATP binding"/>
    <property type="evidence" value="ECO:0007669"/>
    <property type="project" value="UniProtKB-KW"/>
</dbReference>
<evidence type="ECO:0000256" key="2">
    <source>
        <dbReference type="ARBA" id="ARBA00022741"/>
    </source>
</evidence>
<dbReference type="PANTHER" id="PTHR10256:SF0">
    <property type="entry name" value="INACTIVE SELENIDE, WATER DIKINASE-LIKE PROTEIN-RELATED"/>
    <property type="match status" value="1"/>
</dbReference>
<keyword evidence="1 8" id="KW-0808">Transferase</keyword>
<dbReference type="PANTHER" id="PTHR10256">
    <property type="entry name" value="SELENIDE, WATER DIKINASE"/>
    <property type="match status" value="1"/>
</dbReference>
<evidence type="ECO:0000256" key="3">
    <source>
        <dbReference type="ARBA" id="ARBA00022777"/>
    </source>
</evidence>
<dbReference type="EC" id="2.7.9.3" evidence="8"/>
<name>A0A7C6EDX9_UNCW3</name>
<dbReference type="InterPro" id="IPR010918">
    <property type="entry name" value="PurM-like_C_dom"/>
</dbReference>
<evidence type="ECO:0000259" key="6">
    <source>
        <dbReference type="Pfam" id="PF00586"/>
    </source>
</evidence>
<evidence type="ECO:0000259" key="7">
    <source>
        <dbReference type="Pfam" id="PF02769"/>
    </source>
</evidence>
<accession>A0A7C6EDX9</accession>
<reference evidence="8" key="1">
    <citation type="journal article" date="2020" name="mSystems">
        <title>Genome- and Community-Level Interaction Insights into Carbon Utilization and Element Cycling Functions of Hydrothermarchaeota in Hydrothermal Sediment.</title>
        <authorList>
            <person name="Zhou Z."/>
            <person name="Liu Y."/>
            <person name="Xu W."/>
            <person name="Pan J."/>
            <person name="Luo Z.H."/>
            <person name="Li M."/>
        </authorList>
    </citation>
    <scope>NUCLEOTIDE SEQUENCE [LARGE SCALE GENOMIC DNA]</scope>
    <source>
        <strain evidence="8">SpSt-876</strain>
    </source>
</reference>
<dbReference type="NCBIfam" id="TIGR00476">
    <property type="entry name" value="selD"/>
    <property type="match status" value="1"/>
</dbReference>
<dbReference type="SUPFAM" id="SSF56042">
    <property type="entry name" value="PurM C-terminal domain-like"/>
    <property type="match status" value="1"/>
</dbReference>
<dbReference type="PIRSF" id="PIRSF036407">
    <property type="entry name" value="Selenphspht_syn"/>
    <property type="match status" value="1"/>
</dbReference>
<evidence type="ECO:0000256" key="1">
    <source>
        <dbReference type="ARBA" id="ARBA00022679"/>
    </source>
</evidence>
<sequence>MVGLNTADDAGVYKLNEELALVYTIDILTPVVADPVLYGMIAAANSLSDVYAMGGDPKLALNIIGFPGKDDPKILGEILRGGQEKAKEAGVTIAGGHTFNSDEIKYGLSVIGYIHPAKIITNAQAKPDDLIILTKPIGVGTVVQSLLLEQSAGIDYQPVIEAMTTLNKEASLTMREVGVDACTDITGYGLIGHLVEMAEASNVGIELWASKIPIYQQAIEIIKRGIFEPGITMNQNSFKQKVDIQGVDNYVGSILFGSETSGGLAIVLPEAKLNKFLNQYQKPAPVIGRITKENPGRIRIIR</sequence>
<dbReference type="EMBL" id="DTLI01000193">
    <property type="protein sequence ID" value="HHS52800.1"/>
    <property type="molecule type" value="Genomic_DNA"/>
</dbReference>
<dbReference type="Gene3D" id="3.30.1330.10">
    <property type="entry name" value="PurM-like, N-terminal domain"/>
    <property type="match status" value="1"/>
</dbReference>
<dbReference type="Pfam" id="PF00586">
    <property type="entry name" value="AIRS"/>
    <property type="match status" value="1"/>
</dbReference>
<gene>
    <name evidence="8" type="primary">selD</name>
    <name evidence="8" type="ORF">ENW73_08100</name>
</gene>
<dbReference type="CDD" id="cd02195">
    <property type="entry name" value="SelD"/>
    <property type="match status" value="1"/>
</dbReference>
<comment type="caution">
    <text evidence="8">The sequence shown here is derived from an EMBL/GenBank/DDBJ whole genome shotgun (WGS) entry which is preliminary data.</text>
</comment>
<keyword evidence="2" id="KW-0547">Nucleotide-binding</keyword>
<dbReference type="InterPro" id="IPR036676">
    <property type="entry name" value="PurM-like_C_sf"/>
</dbReference>
<dbReference type="GO" id="GO:0005737">
    <property type="term" value="C:cytoplasm"/>
    <property type="evidence" value="ECO:0007669"/>
    <property type="project" value="TreeGrafter"/>
</dbReference>
<proteinExistence type="predicted"/>
<evidence type="ECO:0000313" key="8">
    <source>
        <dbReference type="EMBL" id="HHS52800.1"/>
    </source>
</evidence>
<feature type="domain" description="PurM-like C-terminal" evidence="7">
    <location>
        <begin position="126"/>
        <end position="299"/>
    </location>
</feature>
<dbReference type="Gene3D" id="3.90.650.10">
    <property type="entry name" value="PurM-like C-terminal domain"/>
    <property type="match status" value="1"/>
</dbReference>
<dbReference type="Pfam" id="PF02769">
    <property type="entry name" value="AIRS_C"/>
    <property type="match status" value="1"/>
</dbReference>
<dbReference type="AlphaFoldDB" id="A0A7C6EDX9"/>
<evidence type="ECO:0000256" key="5">
    <source>
        <dbReference type="ARBA" id="ARBA00023266"/>
    </source>
</evidence>
<dbReference type="InterPro" id="IPR036921">
    <property type="entry name" value="PurM-like_N_sf"/>
</dbReference>
<keyword evidence="3 8" id="KW-0418">Kinase</keyword>